<dbReference type="STRING" id="1520.LF65_04932"/>
<organism evidence="1 2">
    <name type="scientific">Clostridium beijerinckii</name>
    <name type="common">Clostridium MP</name>
    <dbReference type="NCBI Taxonomy" id="1520"/>
    <lineage>
        <taxon>Bacteria</taxon>
        <taxon>Bacillati</taxon>
        <taxon>Bacillota</taxon>
        <taxon>Clostridia</taxon>
        <taxon>Eubacteriales</taxon>
        <taxon>Clostridiaceae</taxon>
        <taxon>Clostridium</taxon>
    </lineage>
</organism>
<dbReference type="Proteomes" id="UP000031866">
    <property type="component" value="Chromosome"/>
</dbReference>
<evidence type="ECO:0000313" key="2">
    <source>
        <dbReference type="Proteomes" id="UP000031866"/>
    </source>
</evidence>
<accession>A0A0B5QKK5</accession>
<dbReference type="RefSeq" id="WP_041899890.1">
    <property type="nucleotide sequence ID" value="NZ_CP010086.2"/>
</dbReference>
<name>A0A0B5QKK5_CLOBE</name>
<dbReference type="OrthoDB" id="1664281at2"/>
<evidence type="ECO:0000313" key="1">
    <source>
        <dbReference type="EMBL" id="AJH01461.1"/>
    </source>
</evidence>
<proteinExistence type="predicted"/>
<dbReference type="EMBL" id="CP010086">
    <property type="protein sequence ID" value="AJH01461.1"/>
    <property type="molecule type" value="Genomic_DNA"/>
</dbReference>
<reference evidence="2" key="1">
    <citation type="submission" date="2014-12" db="EMBL/GenBank/DDBJ databases">
        <title>Genome sequence of Clostridium beijerinckii strain 59B.</title>
        <authorList>
            <person name="Little G.T."/>
            <person name="Minton N.P."/>
        </authorList>
    </citation>
    <scope>NUCLEOTIDE SEQUENCE [LARGE SCALE GENOMIC DNA]</scope>
    <source>
        <strain evidence="2">59B</strain>
    </source>
</reference>
<dbReference type="AlphaFoldDB" id="A0A0B5QKK5"/>
<dbReference type="KEGG" id="cbei:LF65_04932"/>
<gene>
    <name evidence="1" type="ORF">LF65_04932</name>
</gene>
<sequence>MNYIWEVLLKADEETIPREDIKFVQADVCSPYMEIALDNLNSNSLPEDNVIEVNEYYRFYEIFKDLFNINFQESKELRESLLDILLHYLGELDLKSGLCKTEIYKKFLYKDILDNVFGEKLKKNIIYFNKDEVDVLLNGFITLYKTGTSIQLFKKIFKEIFKKSIIYSSKEKPKNIYIYLDEIKKVELENKVSSIVDTFLPINMKPLIFWDKHFGIIGLNDTMKINEAVMVE</sequence>
<protein>
    <submittedName>
        <fullName evidence="1">Uncharacterized protein</fullName>
    </submittedName>
</protein>